<keyword evidence="3" id="KW-1185">Reference proteome</keyword>
<sequence>MMEELTRSSASHNLAPSFPPFSALHKYFHLTKKERKEILKISAMESGSANKISKTSVKDGLNLNDQTNSRRRKQAKLFSTLIIFFVLIIAAIISVLTMIKRDYDSELPANNPEKAIKSICSPTPYYETCFRYMSNSLYKNNKLGSSKIISSSQIFSISLHTAIDELQKITHSLKSHDQSTASPCDYLYFNGSVSQLNSYLAVHEGKNSTATMTMRSEMIGWLYTERPKIARCLYSLEYNKGLDTENANNCLIILENMNITSEMLNPSINSVFDVGAFRSSGKSIVALLFSYVAFAETLYIFGVQYIFLLLLICMLIRVW</sequence>
<protein>
    <recommendedName>
        <fullName evidence="4">Pectinesterase inhibitor domain-containing protein</fullName>
    </recommendedName>
</protein>
<keyword evidence="1" id="KW-0472">Membrane</keyword>
<feature type="transmembrane region" description="Helical" evidence="1">
    <location>
        <begin position="288"/>
        <end position="316"/>
    </location>
</feature>
<keyword evidence="1" id="KW-0812">Transmembrane</keyword>
<evidence type="ECO:0000256" key="1">
    <source>
        <dbReference type="SAM" id="Phobius"/>
    </source>
</evidence>
<dbReference type="EMBL" id="JACEIK010000444">
    <property type="protein sequence ID" value="MCD7457156.1"/>
    <property type="molecule type" value="Genomic_DNA"/>
</dbReference>
<dbReference type="SUPFAM" id="SSF101148">
    <property type="entry name" value="Plant invertase/pectin methylesterase inhibitor"/>
    <property type="match status" value="1"/>
</dbReference>
<evidence type="ECO:0008006" key="4">
    <source>
        <dbReference type="Google" id="ProtNLM"/>
    </source>
</evidence>
<dbReference type="InterPro" id="IPR035513">
    <property type="entry name" value="Invertase/methylesterase_inhib"/>
</dbReference>
<proteinExistence type="predicted"/>
<keyword evidence="1" id="KW-1133">Transmembrane helix</keyword>
<dbReference type="Proteomes" id="UP000823775">
    <property type="component" value="Unassembled WGS sequence"/>
</dbReference>
<evidence type="ECO:0000313" key="3">
    <source>
        <dbReference type="Proteomes" id="UP000823775"/>
    </source>
</evidence>
<name>A0ABS8SE42_DATST</name>
<accession>A0ABS8SE42</accession>
<gene>
    <name evidence="2" type="ORF">HAX54_034362</name>
</gene>
<evidence type="ECO:0000313" key="2">
    <source>
        <dbReference type="EMBL" id="MCD7457156.1"/>
    </source>
</evidence>
<organism evidence="2 3">
    <name type="scientific">Datura stramonium</name>
    <name type="common">Jimsonweed</name>
    <name type="synonym">Common thornapple</name>
    <dbReference type="NCBI Taxonomy" id="4076"/>
    <lineage>
        <taxon>Eukaryota</taxon>
        <taxon>Viridiplantae</taxon>
        <taxon>Streptophyta</taxon>
        <taxon>Embryophyta</taxon>
        <taxon>Tracheophyta</taxon>
        <taxon>Spermatophyta</taxon>
        <taxon>Magnoliopsida</taxon>
        <taxon>eudicotyledons</taxon>
        <taxon>Gunneridae</taxon>
        <taxon>Pentapetalae</taxon>
        <taxon>asterids</taxon>
        <taxon>lamiids</taxon>
        <taxon>Solanales</taxon>
        <taxon>Solanaceae</taxon>
        <taxon>Solanoideae</taxon>
        <taxon>Datureae</taxon>
        <taxon>Datura</taxon>
    </lineage>
</organism>
<comment type="caution">
    <text evidence="2">The sequence shown here is derived from an EMBL/GenBank/DDBJ whole genome shotgun (WGS) entry which is preliminary data.</text>
</comment>
<reference evidence="2 3" key="1">
    <citation type="journal article" date="2021" name="BMC Genomics">
        <title>Datura genome reveals duplications of psychoactive alkaloid biosynthetic genes and high mutation rate following tissue culture.</title>
        <authorList>
            <person name="Rajewski A."/>
            <person name="Carter-House D."/>
            <person name="Stajich J."/>
            <person name="Litt A."/>
        </authorList>
    </citation>
    <scope>NUCLEOTIDE SEQUENCE [LARGE SCALE GENOMIC DNA]</scope>
    <source>
        <strain evidence="2">AR-01</strain>
    </source>
</reference>
<feature type="transmembrane region" description="Helical" evidence="1">
    <location>
        <begin position="77"/>
        <end position="99"/>
    </location>
</feature>